<dbReference type="AlphaFoldDB" id="A0A5A8DX60"/>
<dbReference type="Proteomes" id="UP000324907">
    <property type="component" value="Unassembled WGS sequence"/>
</dbReference>
<comment type="caution">
    <text evidence="1">The sequence shown here is derived from an EMBL/GenBank/DDBJ whole genome shotgun (WGS) entry which is preliminary data.</text>
</comment>
<evidence type="ECO:0000313" key="1">
    <source>
        <dbReference type="EMBL" id="KAA0170082.1"/>
    </source>
</evidence>
<accession>A0A5A8DX60</accession>
<organism evidence="1 2">
    <name type="scientific">Cafeteria roenbergensis</name>
    <name type="common">Marine flagellate</name>
    <dbReference type="NCBI Taxonomy" id="33653"/>
    <lineage>
        <taxon>Eukaryota</taxon>
        <taxon>Sar</taxon>
        <taxon>Stramenopiles</taxon>
        <taxon>Bigyra</taxon>
        <taxon>Opalozoa</taxon>
        <taxon>Bicosoecida</taxon>
        <taxon>Cafeteriaceae</taxon>
        <taxon>Cafeteria</taxon>
    </lineage>
</organism>
<protein>
    <submittedName>
        <fullName evidence="1">Uncharacterized protein</fullName>
    </submittedName>
</protein>
<dbReference type="EMBL" id="VLTL01000016">
    <property type="protein sequence ID" value="KAA0170082.1"/>
    <property type="molecule type" value="Genomic_DNA"/>
</dbReference>
<evidence type="ECO:0000313" key="2">
    <source>
        <dbReference type="Proteomes" id="UP000324907"/>
    </source>
</evidence>
<reference evidence="1 2" key="1">
    <citation type="submission" date="2019-07" db="EMBL/GenBank/DDBJ databases">
        <title>Genomes of Cafeteria roenbergensis.</title>
        <authorList>
            <person name="Fischer M.G."/>
            <person name="Hackl T."/>
            <person name="Roman M."/>
        </authorList>
    </citation>
    <scope>NUCLEOTIDE SEQUENCE [LARGE SCALE GENOMIC DNA]</scope>
    <source>
        <strain evidence="1 2">RCC970-E3</strain>
    </source>
</reference>
<proteinExistence type="predicted"/>
<gene>
    <name evidence="1" type="ORF">FNF28_01691</name>
</gene>
<sequence length="122" mass="12944">MPRGARLGPPEGAALSAPRLLVLDTVARGTVHIGGVSGVAHHLARCRCGKGSTIRAHNDVRDVLHAAITSAVSKSYVTQGLQSMDAFLERRENDKMGEYKKSSATKDNMSSIVPFVVTTTDA</sequence>
<name>A0A5A8DX60_CAFRO</name>